<evidence type="ECO:0000313" key="7">
    <source>
        <dbReference type="EMBL" id="ROR21899.1"/>
    </source>
</evidence>
<accession>A0A3N1X540</accession>
<comment type="catalytic activity">
    <reaction evidence="5">
        <text>N-terminal L-alanyl-[ribosomal protein bS18] + acetyl-CoA = N-terminal N(alpha)-acetyl-L-alanyl-[ribosomal protein bS18] + CoA + H(+)</text>
        <dbReference type="Rhea" id="RHEA:43756"/>
        <dbReference type="Rhea" id="RHEA-COMP:10676"/>
        <dbReference type="Rhea" id="RHEA-COMP:10677"/>
        <dbReference type="ChEBI" id="CHEBI:15378"/>
        <dbReference type="ChEBI" id="CHEBI:57287"/>
        <dbReference type="ChEBI" id="CHEBI:57288"/>
        <dbReference type="ChEBI" id="CHEBI:64718"/>
        <dbReference type="ChEBI" id="CHEBI:83683"/>
        <dbReference type="EC" id="2.3.1.266"/>
    </reaction>
</comment>
<organism evidence="7 8">
    <name type="scientific">Mobilisporobacter senegalensis</name>
    <dbReference type="NCBI Taxonomy" id="1329262"/>
    <lineage>
        <taxon>Bacteria</taxon>
        <taxon>Bacillati</taxon>
        <taxon>Bacillota</taxon>
        <taxon>Clostridia</taxon>
        <taxon>Lachnospirales</taxon>
        <taxon>Lachnospiraceae</taxon>
        <taxon>Mobilisporobacter</taxon>
    </lineage>
</organism>
<dbReference type="Gene3D" id="3.40.630.30">
    <property type="match status" value="1"/>
</dbReference>
<keyword evidence="8" id="KW-1185">Reference proteome</keyword>
<comment type="function">
    <text evidence="5">Acetylates the N-terminal alanine of ribosomal protein bS18.</text>
</comment>
<evidence type="ECO:0000259" key="6">
    <source>
        <dbReference type="PROSITE" id="PS51186"/>
    </source>
</evidence>
<sequence length="150" mass="17558">MTIRPMEEKDLEQVYQIEQESFAQPWTYQDFEQAIDNTNSLYLKLYLVAEEEGEIIGYCGLWGIAGEGQINNVAVKKEYRGKHVGNQMLHELIQLGLNKNLTAFTLEVRVSNQSAIKLYHNLKFEDVGIRKNFYDYPKEDAIIMWLKYEV</sequence>
<evidence type="ECO:0000256" key="1">
    <source>
        <dbReference type="ARBA" id="ARBA00005395"/>
    </source>
</evidence>
<name>A0A3N1X540_9FIRM</name>
<keyword evidence="3 7" id="KW-0808">Transferase</keyword>
<dbReference type="EMBL" id="RJVG01000019">
    <property type="protein sequence ID" value="ROR21899.1"/>
    <property type="molecule type" value="Genomic_DNA"/>
</dbReference>
<dbReference type="InterPro" id="IPR050680">
    <property type="entry name" value="YpeA/RimI_acetyltransf"/>
</dbReference>
<gene>
    <name evidence="7" type="ORF">EDD66_1198</name>
</gene>
<proteinExistence type="inferred from homology"/>
<evidence type="ECO:0000256" key="2">
    <source>
        <dbReference type="ARBA" id="ARBA00022490"/>
    </source>
</evidence>
<dbReference type="GO" id="GO:0008999">
    <property type="term" value="F:protein-N-terminal-alanine acetyltransferase activity"/>
    <property type="evidence" value="ECO:0007669"/>
    <property type="project" value="UniProtKB-EC"/>
</dbReference>
<dbReference type="CDD" id="cd04301">
    <property type="entry name" value="NAT_SF"/>
    <property type="match status" value="1"/>
</dbReference>
<dbReference type="Proteomes" id="UP000273083">
    <property type="component" value="Unassembled WGS sequence"/>
</dbReference>
<keyword evidence="2 5" id="KW-0963">Cytoplasm</keyword>
<dbReference type="GO" id="GO:0005737">
    <property type="term" value="C:cytoplasm"/>
    <property type="evidence" value="ECO:0007669"/>
    <property type="project" value="UniProtKB-SubCell"/>
</dbReference>
<reference evidence="7 8" key="1">
    <citation type="submission" date="2018-11" db="EMBL/GenBank/DDBJ databases">
        <title>Genomic Encyclopedia of Type Strains, Phase IV (KMG-IV): sequencing the most valuable type-strain genomes for metagenomic binning, comparative biology and taxonomic classification.</title>
        <authorList>
            <person name="Goeker M."/>
        </authorList>
    </citation>
    <scope>NUCLEOTIDE SEQUENCE [LARGE SCALE GENOMIC DNA]</scope>
    <source>
        <strain evidence="7 8">DSM 26537</strain>
    </source>
</reference>
<dbReference type="EC" id="2.3.1.266" evidence="5"/>
<comment type="caution">
    <text evidence="7">The sequence shown here is derived from an EMBL/GenBank/DDBJ whole genome shotgun (WGS) entry which is preliminary data.</text>
</comment>
<dbReference type="AlphaFoldDB" id="A0A3N1X540"/>
<dbReference type="PANTHER" id="PTHR43420:SF44">
    <property type="entry name" value="ACETYLTRANSFERASE YPEA"/>
    <property type="match status" value="1"/>
</dbReference>
<comment type="similarity">
    <text evidence="1 5">Belongs to the acetyltransferase family. RimI subfamily.</text>
</comment>
<dbReference type="OrthoDB" id="9794566at2"/>
<dbReference type="InterPro" id="IPR016181">
    <property type="entry name" value="Acyl_CoA_acyltransferase"/>
</dbReference>
<evidence type="ECO:0000256" key="5">
    <source>
        <dbReference type="RuleBase" id="RU363094"/>
    </source>
</evidence>
<feature type="domain" description="N-acetyltransferase" evidence="6">
    <location>
        <begin position="1"/>
        <end position="149"/>
    </location>
</feature>
<dbReference type="PROSITE" id="PS51186">
    <property type="entry name" value="GNAT"/>
    <property type="match status" value="1"/>
</dbReference>
<protein>
    <recommendedName>
        <fullName evidence="5">[Ribosomal protein bS18]-alanine N-acetyltransferase</fullName>
        <ecNumber evidence="5">2.3.1.266</ecNumber>
    </recommendedName>
</protein>
<dbReference type="Pfam" id="PF00583">
    <property type="entry name" value="Acetyltransf_1"/>
    <property type="match status" value="1"/>
</dbReference>
<dbReference type="InterPro" id="IPR000182">
    <property type="entry name" value="GNAT_dom"/>
</dbReference>
<evidence type="ECO:0000313" key="8">
    <source>
        <dbReference type="Proteomes" id="UP000273083"/>
    </source>
</evidence>
<evidence type="ECO:0000256" key="4">
    <source>
        <dbReference type="ARBA" id="ARBA00023315"/>
    </source>
</evidence>
<dbReference type="NCBIfam" id="TIGR01575">
    <property type="entry name" value="rimI"/>
    <property type="match status" value="1"/>
</dbReference>
<keyword evidence="4" id="KW-0012">Acyltransferase</keyword>
<evidence type="ECO:0000256" key="3">
    <source>
        <dbReference type="ARBA" id="ARBA00022679"/>
    </source>
</evidence>
<dbReference type="InterPro" id="IPR006464">
    <property type="entry name" value="AcTrfase_RimI/Ard1"/>
</dbReference>
<dbReference type="RefSeq" id="WP_123610960.1">
    <property type="nucleotide sequence ID" value="NZ_RJVG01000019.1"/>
</dbReference>
<dbReference type="PANTHER" id="PTHR43420">
    <property type="entry name" value="ACETYLTRANSFERASE"/>
    <property type="match status" value="1"/>
</dbReference>
<comment type="subcellular location">
    <subcellularLocation>
        <location evidence="5">Cytoplasm</location>
    </subcellularLocation>
</comment>
<dbReference type="SUPFAM" id="SSF55729">
    <property type="entry name" value="Acyl-CoA N-acyltransferases (Nat)"/>
    <property type="match status" value="1"/>
</dbReference>